<feature type="transmembrane region" description="Helical" evidence="9">
    <location>
        <begin position="158"/>
        <end position="183"/>
    </location>
</feature>
<evidence type="ECO:0000256" key="8">
    <source>
        <dbReference type="SAM" id="MobiDB-lite"/>
    </source>
</evidence>
<name>A0A2Z4Y1S3_9GAMM</name>
<evidence type="ECO:0000256" key="9">
    <source>
        <dbReference type="SAM" id="Phobius"/>
    </source>
</evidence>
<evidence type="ECO:0000313" key="10">
    <source>
        <dbReference type="EMBL" id="AXA34643.1"/>
    </source>
</evidence>
<keyword evidence="3 9" id="KW-0812">Transmembrane</keyword>
<protein>
    <submittedName>
        <fullName evidence="10">Chloride channel protein</fullName>
    </submittedName>
    <submittedName>
        <fullName evidence="11">H(+)/Cl(-) exchange transporter ClcA</fullName>
    </submittedName>
</protein>
<evidence type="ECO:0000256" key="5">
    <source>
        <dbReference type="ARBA" id="ARBA00023065"/>
    </source>
</evidence>
<keyword evidence="6 9" id="KW-0472">Membrane</keyword>
<keyword evidence="5" id="KW-0406">Ion transport</keyword>
<keyword evidence="13" id="KW-1185">Reference proteome</keyword>
<dbReference type="GO" id="GO:0005247">
    <property type="term" value="F:voltage-gated chloride channel activity"/>
    <property type="evidence" value="ECO:0007669"/>
    <property type="project" value="TreeGrafter"/>
</dbReference>
<evidence type="ECO:0000313" key="12">
    <source>
        <dbReference type="Proteomes" id="UP000251120"/>
    </source>
</evidence>
<keyword evidence="7" id="KW-0868">Chloride</keyword>
<dbReference type="Proteomes" id="UP000681131">
    <property type="component" value="Chromosome"/>
</dbReference>
<gene>
    <name evidence="11" type="primary">clcA</name>
    <name evidence="10" type="ORF">CDH04_09645</name>
    <name evidence="11" type="ORF">FZC43_09655</name>
</gene>
<evidence type="ECO:0000256" key="1">
    <source>
        <dbReference type="ARBA" id="ARBA00004141"/>
    </source>
</evidence>
<feature type="transmembrane region" description="Helical" evidence="9">
    <location>
        <begin position="365"/>
        <end position="392"/>
    </location>
</feature>
<dbReference type="OrthoDB" id="9767361at2"/>
<reference evidence="10 12" key="1">
    <citation type="submission" date="2017-06" db="EMBL/GenBank/DDBJ databases">
        <title>Complete genome of Francisella adeliensis.</title>
        <authorList>
            <person name="Vallesi A."/>
            <person name="Sjodin A."/>
        </authorList>
    </citation>
    <scope>NUCLEOTIDE SEQUENCE [LARGE SCALE GENOMIC DNA]</scope>
    <source>
        <strain evidence="10 12">FDC440</strain>
    </source>
</reference>
<dbReference type="PRINTS" id="PR00762">
    <property type="entry name" value="CLCHANNEL"/>
</dbReference>
<feature type="transmembrane region" description="Helical" evidence="9">
    <location>
        <begin position="59"/>
        <end position="81"/>
    </location>
</feature>
<dbReference type="RefSeq" id="WP_112870818.1">
    <property type="nucleotide sequence ID" value="NZ_CP021781.1"/>
</dbReference>
<feature type="transmembrane region" description="Helical" evidence="9">
    <location>
        <begin position="335"/>
        <end position="353"/>
    </location>
</feature>
<dbReference type="NCBIfam" id="NF003640">
    <property type="entry name" value="PRK05277.1"/>
    <property type="match status" value="1"/>
</dbReference>
<reference evidence="11 13" key="2">
    <citation type="submission" date="2019-08" db="EMBL/GenBank/DDBJ databases">
        <title>Complete genome sequences of Francisella adeliensis (FSC1325 and FSC1326).</title>
        <authorList>
            <person name="Ohrman C."/>
            <person name="Uneklint I."/>
            <person name="Vallesi A."/>
            <person name="Karlsson L."/>
            <person name="Sjodin A."/>
        </authorList>
    </citation>
    <scope>NUCLEOTIDE SEQUENCE [LARGE SCALE GENOMIC DNA]</scope>
    <source>
        <strain evidence="11 13">FSC1325</strain>
    </source>
</reference>
<dbReference type="InterPro" id="IPR001807">
    <property type="entry name" value="ClC"/>
</dbReference>
<evidence type="ECO:0000256" key="2">
    <source>
        <dbReference type="ARBA" id="ARBA00022448"/>
    </source>
</evidence>
<evidence type="ECO:0000256" key="7">
    <source>
        <dbReference type="ARBA" id="ARBA00023214"/>
    </source>
</evidence>
<proteinExistence type="predicted"/>
<feature type="transmembrane region" description="Helical" evidence="9">
    <location>
        <begin position="16"/>
        <end position="39"/>
    </location>
</feature>
<sequence length="464" mass="50366">MSNKVFDTYYKNNRHIWVLVFCGALLGVIVGLVGTSFQLLLTAIGDSKEFLFSLCGDNIYLQIIVSITITMSMVFISLYIVRKFAKEAGGSGIQEVEGTLKGCRKLRARVAPVKFISGLFSLGSGLSLGKEGPSIHIAAAVAQLFVDKFKLTKKYANALISAGAGAGLAAAFNTPISGILFVIEEMNRKFRFSVTAIKCVIIACIASTIVSRAIIGNPPAIRIETFSAVPQNTLWLFMVLGILFGYFGLIFNKLIIKVANFFSEGSRKRYWVLVAIVCIIFGIGVVLSPNSVGGGYIVIANSLDDNVPIKMLVALFVLRFIGVIFSYGTGVTGGIFAPMIALGTVFGLAYGMGVNELFPQYNVEAGVFAVAGMSALFTATVGAPLTGIILVVEMTWNYQLLLPLMITCFSASMLTYIHHQKPIYDTLLRRTISNERKQQVKEKNERNSKASTEPKEDSLGEEKI</sequence>
<dbReference type="Gene3D" id="1.10.3080.10">
    <property type="entry name" value="Clc chloride channel"/>
    <property type="match status" value="1"/>
</dbReference>
<dbReference type="EMBL" id="CP021781">
    <property type="protein sequence ID" value="AXA34643.1"/>
    <property type="molecule type" value="Genomic_DNA"/>
</dbReference>
<feature type="transmembrane region" description="Helical" evidence="9">
    <location>
        <begin position="271"/>
        <end position="299"/>
    </location>
</feature>
<feature type="transmembrane region" description="Helical" evidence="9">
    <location>
        <begin position="195"/>
        <end position="214"/>
    </location>
</feature>
<dbReference type="AlphaFoldDB" id="A0A2Z4Y1S3"/>
<dbReference type="PANTHER" id="PTHR45711:SF6">
    <property type="entry name" value="CHLORIDE CHANNEL PROTEIN"/>
    <property type="match status" value="1"/>
</dbReference>
<keyword evidence="4 9" id="KW-1133">Transmembrane helix</keyword>
<feature type="transmembrane region" description="Helical" evidence="9">
    <location>
        <begin position="234"/>
        <end position="251"/>
    </location>
</feature>
<dbReference type="CDD" id="cd01031">
    <property type="entry name" value="EriC"/>
    <property type="match status" value="1"/>
</dbReference>
<organism evidence="10 12">
    <name type="scientific">Francisella adeliensis</name>
    <dbReference type="NCBI Taxonomy" id="2007306"/>
    <lineage>
        <taxon>Bacteria</taxon>
        <taxon>Pseudomonadati</taxon>
        <taxon>Pseudomonadota</taxon>
        <taxon>Gammaproteobacteria</taxon>
        <taxon>Thiotrichales</taxon>
        <taxon>Francisellaceae</taxon>
        <taxon>Francisella</taxon>
    </lineage>
</organism>
<feature type="transmembrane region" description="Helical" evidence="9">
    <location>
        <begin position="398"/>
        <end position="417"/>
    </location>
</feature>
<dbReference type="EMBL" id="CP043424">
    <property type="protein sequence ID" value="QIW12888.1"/>
    <property type="molecule type" value="Genomic_DNA"/>
</dbReference>
<feature type="transmembrane region" description="Helical" evidence="9">
    <location>
        <begin position="311"/>
        <end position="329"/>
    </location>
</feature>
<evidence type="ECO:0000256" key="6">
    <source>
        <dbReference type="ARBA" id="ARBA00023136"/>
    </source>
</evidence>
<comment type="subcellular location">
    <subcellularLocation>
        <location evidence="1">Membrane</location>
        <topology evidence="1">Multi-pass membrane protein</topology>
    </subcellularLocation>
</comment>
<evidence type="ECO:0000313" key="13">
    <source>
        <dbReference type="Proteomes" id="UP000681131"/>
    </source>
</evidence>
<evidence type="ECO:0000313" key="11">
    <source>
        <dbReference type="EMBL" id="QIW12888.1"/>
    </source>
</evidence>
<accession>A0A2Z4Y1S3</accession>
<dbReference type="SUPFAM" id="SSF81340">
    <property type="entry name" value="Clc chloride channel"/>
    <property type="match status" value="1"/>
</dbReference>
<dbReference type="PANTHER" id="PTHR45711">
    <property type="entry name" value="CHLORIDE CHANNEL PROTEIN"/>
    <property type="match status" value="1"/>
</dbReference>
<feature type="region of interest" description="Disordered" evidence="8">
    <location>
        <begin position="435"/>
        <end position="464"/>
    </location>
</feature>
<dbReference type="KEGG" id="fad:CDH04_09645"/>
<dbReference type="InterPro" id="IPR014743">
    <property type="entry name" value="Cl-channel_core"/>
</dbReference>
<dbReference type="Pfam" id="PF00654">
    <property type="entry name" value="Voltage_CLC"/>
    <property type="match status" value="1"/>
</dbReference>
<evidence type="ECO:0000256" key="3">
    <source>
        <dbReference type="ARBA" id="ARBA00022692"/>
    </source>
</evidence>
<dbReference type="Proteomes" id="UP000251120">
    <property type="component" value="Chromosome"/>
</dbReference>
<dbReference type="GO" id="GO:0005886">
    <property type="term" value="C:plasma membrane"/>
    <property type="evidence" value="ECO:0007669"/>
    <property type="project" value="TreeGrafter"/>
</dbReference>
<evidence type="ECO:0000256" key="4">
    <source>
        <dbReference type="ARBA" id="ARBA00022989"/>
    </source>
</evidence>
<keyword evidence="2" id="KW-0813">Transport</keyword>